<dbReference type="EMBL" id="BHXQ01000002">
    <property type="protein sequence ID" value="GCC50852.1"/>
    <property type="molecule type" value="Genomic_DNA"/>
</dbReference>
<dbReference type="Proteomes" id="UP000288227">
    <property type="component" value="Unassembled WGS sequence"/>
</dbReference>
<proteinExistence type="predicted"/>
<organism evidence="2 3">
    <name type="scientific">Chryseotalea sanaruensis</name>
    <dbReference type="NCBI Taxonomy" id="2482724"/>
    <lineage>
        <taxon>Bacteria</taxon>
        <taxon>Pseudomonadati</taxon>
        <taxon>Bacteroidota</taxon>
        <taxon>Cytophagia</taxon>
        <taxon>Cytophagales</taxon>
        <taxon>Chryseotaleaceae</taxon>
        <taxon>Chryseotalea</taxon>
    </lineage>
</organism>
<evidence type="ECO:0000256" key="1">
    <source>
        <dbReference type="SAM" id="SignalP"/>
    </source>
</evidence>
<comment type="caution">
    <text evidence="2">The sequence shown here is derived from an EMBL/GenBank/DDBJ whole genome shotgun (WGS) entry which is preliminary data.</text>
</comment>
<gene>
    <name evidence="2" type="ORF">SanaruYs_10710</name>
</gene>
<dbReference type="AlphaFoldDB" id="A0A401U7I2"/>
<evidence type="ECO:0000313" key="2">
    <source>
        <dbReference type="EMBL" id="GCC50852.1"/>
    </source>
</evidence>
<keyword evidence="3" id="KW-1185">Reference proteome</keyword>
<name>A0A401U7I2_9BACT</name>
<protein>
    <submittedName>
        <fullName evidence="2">Uncharacterized protein</fullName>
    </submittedName>
</protein>
<keyword evidence="1" id="KW-0732">Signal</keyword>
<evidence type="ECO:0000313" key="3">
    <source>
        <dbReference type="Proteomes" id="UP000288227"/>
    </source>
</evidence>
<accession>A0A401U7I2</accession>
<feature type="signal peptide" evidence="1">
    <location>
        <begin position="1"/>
        <end position="22"/>
    </location>
</feature>
<reference evidence="2 3" key="1">
    <citation type="submission" date="2018-11" db="EMBL/GenBank/DDBJ databases">
        <title>Chryseotalea sanarue gen. nov., sp., nov., a member of the family Cytophagaceae, isolated from a brackish lake in Hamamatsu Japan.</title>
        <authorList>
            <person name="Maejima Y."/>
            <person name="Iino T."/>
            <person name="Muraguchi Y."/>
            <person name="Fukuda K."/>
            <person name="Ohkuma M."/>
            <person name="Moriuchi R."/>
            <person name="Dohra H."/>
            <person name="Kimbara K."/>
            <person name="Shintani M."/>
        </authorList>
    </citation>
    <scope>NUCLEOTIDE SEQUENCE [LARGE SCALE GENOMIC DNA]</scope>
    <source>
        <strain evidence="2 3">Ys</strain>
    </source>
</reference>
<sequence length="105" mass="11414">MNMKKLLMSVLLVFGFVLAAQAQTVYSSAKGEKYHTADCRLSGDAEGINIDKAKKAGKKACDVCKPNELGKAALKQCEGKTKEGVRCKRMTASKGKKCYQHQTAK</sequence>
<feature type="chain" id="PRO_5019047700" evidence="1">
    <location>
        <begin position="23"/>
        <end position="105"/>
    </location>
</feature>